<dbReference type="AlphaFoldDB" id="A0A1N6RPL9"/>
<accession>A0A1N6RPL9</accession>
<reference evidence="2" key="1">
    <citation type="submission" date="2017-01" db="EMBL/GenBank/DDBJ databases">
        <authorList>
            <person name="Varghese N."/>
            <person name="Submissions S."/>
        </authorList>
    </citation>
    <scope>NUCLEOTIDE SEQUENCE [LARGE SCALE GENOMIC DNA]</scope>
    <source>
        <strain evidence="2">DSM 15366</strain>
    </source>
</reference>
<protein>
    <submittedName>
        <fullName evidence="1">Uncharacterized protein</fullName>
    </submittedName>
</protein>
<gene>
    <name evidence="1" type="ORF">SAMN05421797_1011356</name>
</gene>
<keyword evidence="2" id="KW-1185">Reference proteome</keyword>
<organism evidence="1 2">
    <name type="scientific">Maribacter ulvicola</name>
    <dbReference type="NCBI Taxonomy" id="228959"/>
    <lineage>
        <taxon>Bacteria</taxon>
        <taxon>Pseudomonadati</taxon>
        <taxon>Bacteroidota</taxon>
        <taxon>Flavobacteriia</taxon>
        <taxon>Flavobacteriales</taxon>
        <taxon>Flavobacteriaceae</taxon>
        <taxon>Maribacter</taxon>
    </lineage>
</organism>
<dbReference type="EMBL" id="FTMA01000001">
    <property type="protein sequence ID" value="SIQ30751.1"/>
    <property type="molecule type" value="Genomic_DNA"/>
</dbReference>
<dbReference type="Proteomes" id="UP000186953">
    <property type="component" value="Unassembled WGS sequence"/>
</dbReference>
<evidence type="ECO:0000313" key="2">
    <source>
        <dbReference type="Proteomes" id="UP000186953"/>
    </source>
</evidence>
<dbReference type="STRING" id="228959.SAMN05421797_1011356"/>
<proteinExistence type="predicted"/>
<name>A0A1N6RPL9_9FLAO</name>
<sequence>MKTMLCIHLIPIITEKIMGLEITSGMLAEFKGSEPEAYETYKKIFQNINVVLAANNLEPHNEPEEMENEALQFGGFPYSFLHHLRRFLAHVWENEGDENWKPKPFSPNEDPGVDSILEDHYSYMESHLLTHSDAEGFYLPVKMPEVLFDIEEARVPGAMIGSSYSLLEELKGLTKHLGIELDDNNDIMNIQQLNEIIQKNGDFWIEILVCASLIDAAKFSINNHTAILFN</sequence>
<evidence type="ECO:0000313" key="1">
    <source>
        <dbReference type="EMBL" id="SIQ30751.1"/>
    </source>
</evidence>